<keyword evidence="5" id="KW-0333">Golgi apparatus</keyword>
<evidence type="ECO:0000256" key="1">
    <source>
        <dbReference type="ARBA" id="ARBA00004323"/>
    </source>
</evidence>
<dbReference type="InterPro" id="IPR040911">
    <property type="entry name" value="Exostosin_GT47"/>
</dbReference>
<keyword evidence="8" id="KW-1185">Reference proteome</keyword>
<organism evidence="8 9">
    <name type="scientific">Coffea arabica</name>
    <name type="common">Arabian coffee</name>
    <dbReference type="NCBI Taxonomy" id="13443"/>
    <lineage>
        <taxon>Eukaryota</taxon>
        <taxon>Viridiplantae</taxon>
        <taxon>Streptophyta</taxon>
        <taxon>Embryophyta</taxon>
        <taxon>Tracheophyta</taxon>
        <taxon>Spermatophyta</taxon>
        <taxon>Magnoliopsida</taxon>
        <taxon>eudicotyledons</taxon>
        <taxon>Gunneridae</taxon>
        <taxon>Pentapetalae</taxon>
        <taxon>asterids</taxon>
        <taxon>lamiids</taxon>
        <taxon>Gentianales</taxon>
        <taxon>Rubiaceae</taxon>
        <taxon>Ixoroideae</taxon>
        <taxon>Gardenieae complex</taxon>
        <taxon>Bertiereae - Coffeeae clade</taxon>
        <taxon>Coffeeae</taxon>
        <taxon>Coffea</taxon>
    </lineage>
</organism>
<dbReference type="Pfam" id="PF03016">
    <property type="entry name" value="Exostosin_GT47"/>
    <property type="match status" value="1"/>
</dbReference>
<evidence type="ECO:0000256" key="3">
    <source>
        <dbReference type="ARBA" id="ARBA00022676"/>
    </source>
</evidence>
<name>A0ABM4UEH6_COFAR</name>
<reference evidence="9" key="1">
    <citation type="submission" date="2025-08" db="UniProtKB">
        <authorList>
            <consortium name="RefSeq"/>
        </authorList>
    </citation>
    <scope>IDENTIFICATION</scope>
    <source>
        <tissue evidence="9">Leaves</tissue>
    </source>
</reference>
<evidence type="ECO:0000256" key="5">
    <source>
        <dbReference type="ARBA" id="ARBA00023034"/>
    </source>
</evidence>
<dbReference type="PANTHER" id="PTHR11062:SF219">
    <property type="entry name" value="XYLOGLUCAN GALACTOSYLTRANSFERASE XLT2-LIKE"/>
    <property type="match status" value="1"/>
</dbReference>
<evidence type="ECO:0000313" key="9">
    <source>
        <dbReference type="RefSeq" id="XP_071905665.1"/>
    </source>
</evidence>
<comment type="similarity">
    <text evidence="2">Belongs to the glycosyltransferase 47 family.</text>
</comment>
<keyword evidence="6" id="KW-1133">Transmembrane helix</keyword>
<keyword evidence="4" id="KW-0735">Signal-anchor</keyword>
<keyword evidence="3" id="KW-0808">Transferase</keyword>
<evidence type="ECO:0000256" key="6">
    <source>
        <dbReference type="SAM" id="Phobius"/>
    </source>
</evidence>
<dbReference type="Proteomes" id="UP001652660">
    <property type="component" value="Chromosome 5e"/>
</dbReference>
<accession>A0ABM4UEH6</accession>
<gene>
    <name evidence="9" type="primary">LOC113743834</name>
</gene>
<comment type="subcellular location">
    <subcellularLocation>
        <location evidence="1">Golgi apparatus membrane</location>
        <topology evidence="1">Single-pass type II membrane protein</topology>
    </subcellularLocation>
</comment>
<proteinExistence type="inferred from homology"/>
<evidence type="ECO:0000256" key="2">
    <source>
        <dbReference type="ARBA" id="ARBA00010271"/>
    </source>
</evidence>
<keyword evidence="3" id="KW-0328">Glycosyltransferase</keyword>
<dbReference type="RefSeq" id="XP_071905665.1">
    <property type="nucleotide sequence ID" value="XM_072049564.1"/>
</dbReference>
<evidence type="ECO:0000256" key="4">
    <source>
        <dbReference type="ARBA" id="ARBA00022968"/>
    </source>
</evidence>
<dbReference type="PANTHER" id="PTHR11062">
    <property type="entry name" value="EXOSTOSIN HEPARAN SULFATE GLYCOSYLTRANSFERASE -RELATED"/>
    <property type="match status" value="1"/>
</dbReference>
<keyword evidence="6" id="KW-0812">Transmembrane</keyword>
<feature type="domain" description="Exostosin GT47" evidence="7">
    <location>
        <begin position="120"/>
        <end position="459"/>
    </location>
</feature>
<feature type="transmembrane region" description="Helical" evidence="6">
    <location>
        <begin position="42"/>
        <end position="61"/>
    </location>
</feature>
<sequence length="513" mass="58547">MLPSSKSSLKVKAVGMHGNHPKSPTNTTAAIFDFRIVSFNQFAWAFLIVLFHIGFIVLVLTTTASRAPTLLTTAAQLYSATHPQVQQQQQHEVPGKQVIQQLHAPPSVHHPDDVVDHVQCRYGKVYVYDDLPPIFNKKLLEGCRIDHREPQCVALSNSGFGAEAAADLARIVPPELSRAWYWTHMFAGDVIFHNRILNYKCRTMEPKSAAAFYVPFYAGLAASNILFSGYTAKERDAPFYTFLEWIKDQYYWKRSNGSDHFLALSRTSWDFKRARDDEPWGTSFLLMPLMRKMFSLTLERSRQDPTEVSVPYPTGFHPNTFWEIEQWQEFVRSRKRSSLFTFVGGKRGFTKNDFRALLMDHCNNESDSCKAVDCARTACLDGSTMVLEAFLDSDFCLQPRGDSLTRRSIFDCMLAGSIPVFFWKETVVGQYELFMSGELESFSVFIHRNKVRNGTSIRKILEGYTGEDIKRMREKVIDMIPRISYGFPGGELGNHRDAFDAAVEEVLRRIVSN</sequence>
<protein>
    <submittedName>
        <fullName evidence="9">Xyloglucan galactosyltransferase XLT2-like</fullName>
    </submittedName>
</protein>
<feature type="transmembrane region" description="Helical" evidence="6">
    <location>
        <begin position="210"/>
        <end position="230"/>
    </location>
</feature>
<dbReference type="GeneID" id="113743834"/>
<keyword evidence="6" id="KW-0472">Membrane</keyword>
<dbReference type="InterPro" id="IPR004263">
    <property type="entry name" value="Exostosin"/>
</dbReference>
<evidence type="ECO:0000313" key="8">
    <source>
        <dbReference type="Proteomes" id="UP001652660"/>
    </source>
</evidence>
<evidence type="ECO:0000259" key="7">
    <source>
        <dbReference type="Pfam" id="PF03016"/>
    </source>
</evidence>